<dbReference type="SUPFAM" id="SSF53850">
    <property type="entry name" value="Periplasmic binding protein-like II"/>
    <property type="match status" value="1"/>
</dbReference>
<dbReference type="InterPro" id="IPR001638">
    <property type="entry name" value="Solute-binding_3/MltF_N"/>
</dbReference>
<feature type="signal peptide" evidence="2">
    <location>
        <begin position="1"/>
        <end position="18"/>
    </location>
</feature>
<dbReference type="AlphaFoldDB" id="A0A376BSS4"/>
<evidence type="ECO:0000313" key="4">
    <source>
        <dbReference type="EMBL" id="SSY79980.1"/>
    </source>
</evidence>
<protein>
    <submittedName>
        <fullName evidence="4">ABC transporter arginine-binding protein 2</fullName>
    </submittedName>
</protein>
<dbReference type="STRING" id="1120980.GCA_000745955_00670"/>
<reference evidence="4 5" key="1">
    <citation type="submission" date="2018-06" db="EMBL/GenBank/DDBJ databases">
        <authorList>
            <consortium name="Pathogen Informatics"/>
            <person name="Doyle S."/>
        </authorList>
    </citation>
    <scope>NUCLEOTIDE SEQUENCE [LARGE SCALE GENOMIC DNA]</scope>
    <source>
        <strain evidence="4 5">NCTC10283</strain>
    </source>
</reference>
<proteinExistence type="predicted"/>
<organism evidence="4 5">
    <name type="scientific">Alysiella crassa</name>
    <dbReference type="NCBI Taxonomy" id="153491"/>
    <lineage>
        <taxon>Bacteria</taxon>
        <taxon>Pseudomonadati</taxon>
        <taxon>Pseudomonadota</taxon>
        <taxon>Betaproteobacteria</taxon>
        <taxon>Neisseriales</taxon>
        <taxon>Neisseriaceae</taxon>
        <taxon>Alysiella</taxon>
    </lineage>
</organism>
<dbReference type="RefSeq" id="WP_169815834.1">
    <property type="nucleotide sequence ID" value="NZ_CP091519.2"/>
</dbReference>
<feature type="chain" id="PRO_5016779372" evidence="2">
    <location>
        <begin position="19"/>
        <end position="274"/>
    </location>
</feature>
<dbReference type="Proteomes" id="UP000254209">
    <property type="component" value="Unassembled WGS sequence"/>
</dbReference>
<accession>A0A376BSS4</accession>
<dbReference type="PROSITE" id="PS51257">
    <property type="entry name" value="PROKAR_LIPOPROTEIN"/>
    <property type="match status" value="1"/>
</dbReference>
<dbReference type="PANTHER" id="PTHR35936">
    <property type="entry name" value="MEMBRANE-BOUND LYTIC MUREIN TRANSGLYCOSYLASE F"/>
    <property type="match status" value="1"/>
</dbReference>
<sequence length="274" mass="31252">MMKNLTITSLLSILLLVACDDSPPSNSNNKAASAINTLAVAQNLPVYTIRFSHVSYPPFNMMRSDGTLMGLESDVLNAIAKQSGFRIQAQPYVWKIIFKDLKKSNVHLVGGGLVEEDFDLTELVLSKPYMRSLDCVVAQQPKYLEDWYKRKIVTVESDELDESLIENHQVKQDNIKNVYTQYQALSMILDKKADVVVSDCHVLKYYIYGSLQNQEFFIKELSIDEGDTSYDLVFGVRKDQTELLNKINIGIEQLKQSGEMDKIIKKWTSKQNHR</sequence>
<name>A0A376BSS4_9NEIS</name>
<gene>
    <name evidence="4" type="primary">artI_2</name>
    <name evidence="4" type="ORF">NCTC10283_01532</name>
</gene>
<evidence type="ECO:0000313" key="5">
    <source>
        <dbReference type="Proteomes" id="UP000254209"/>
    </source>
</evidence>
<feature type="domain" description="Solute-binding protein family 3/N-terminal" evidence="3">
    <location>
        <begin position="48"/>
        <end position="271"/>
    </location>
</feature>
<dbReference type="Gene3D" id="3.40.190.10">
    <property type="entry name" value="Periplasmic binding protein-like II"/>
    <property type="match status" value="2"/>
</dbReference>
<evidence type="ECO:0000256" key="1">
    <source>
        <dbReference type="ARBA" id="ARBA00022729"/>
    </source>
</evidence>
<keyword evidence="1 2" id="KW-0732">Signal</keyword>
<dbReference type="Pfam" id="PF00497">
    <property type="entry name" value="SBP_bac_3"/>
    <property type="match status" value="1"/>
</dbReference>
<keyword evidence="5" id="KW-1185">Reference proteome</keyword>
<dbReference type="EMBL" id="UFSO01000003">
    <property type="protein sequence ID" value="SSY79980.1"/>
    <property type="molecule type" value="Genomic_DNA"/>
</dbReference>
<evidence type="ECO:0000259" key="3">
    <source>
        <dbReference type="SMART" id="SM00062"/>
    </source>
</evidence>
<evidence type="ECO:0000256" key="2">
    <source>
        <dbReference type="SAM" id="SignalP"/>
    </source>
</evidence>
<dbReference type="SMART" id="SM00062">
    <property type="entry name" value="PBPb"/>
    <property type="match status" value="1"/>
</dbReference>